<sequence>MTKTDNSSAVDDSQSLMQVAKRSRMNYSAATKSVPGVSMLGLTTKIPRLLFADDALVVAETSDKLKSALNTITKWADMNEMQINNSKYGIICINPLTTDNFKIQNKITAIRLKTLQSVLISIGTYGGELFGMIGAGKNTALNRLRTEFGMNTINSNIPCLQKRAYIKWPILRTLIADLTKNTIQTDASTWVSGKARWLNKYTKKVKSGATKNTIAGRYDKNDKSKIYIFIKTHNMETASNWINLQLLYLEIKLGLQDIGKIRIGSLQSVAVIRKDAIGQFISRLYKLANLITNELLKEAQRGLVDKLLGGEYTSFLFELKLRKKINIPLSMELKTAKFMNGILVAQALIVDKIKCSSTFLN</sequence>
<dbReference type="OrthoDB" id="426210at2759"/>
<accession>A0A2T9YR71</accession>
<keyword evidence="2" id="KW-1185">Reference proteome</keyword>
<comment type="caution">
    <text evidence="1">The sequence shown here is derived from an EMBL/GenBank/DDBJ whole genome shotgun (WGS) entry which is preliminary data.</text>
</comment>
<dbReference type="AlphaFoldDB" id="A0A2T9YR71"/>
<proteinExistence type="predicted"/>
<dbReference type="Proteomes" id="UP000245383">
    <property type="component" value="Unassembled WGS sequence"/>
</dbReference>
<dbReference type="EMBL" id="MBFR01000072">
    <property type="protein sequence ID" value="PVU94853.1"/>
    <property type="molecule type" value="Genomic_DNA"/>
</dbReference>
<evidence type="ECO:0000313" key="1">
    <source>
        <dbReference type="EMBL" id="PVU94853.1"/>
    </source>
</evidence>
<evidence type="ECO:0008006" key="3">
    <source>
        <dbReference type="Google" id="ProtNLM"/>
    </source>
</evidence>
<reference evidence="1 2" key="1">
    <citation type="journal article" date="2018" name="MBio">
        <title>Comparative Genomics Reveals the Core Gene Toolbox for the Fungus-Insect Symbiosis.</title>
        <authorList>
            <person name="Wang Y."/>
            <person name="Stata M."/>
            <person name="Wang W."/>
            <person name="Stajich J.E."/>
            <person name="White M.M."/>
            <person name="Moncalvo J.M."/>
        </authorList>
    </citation>
    <scope>NUCLEOTIDE SEQUENCE [LARGE SCALE GENOMIC DNA]</scope>
    <source>
        <strain evidence="1 2">SWE-8-4</strain>
    </source>
</reference>
<protein>
    <recommendedName>
        <fullName evidence="3">Reverse transcriptase domain-containing protein</fullName>
    </recommendedName>
</protein>
<evidence type="ECO:0000313" key="2">
    <source>
        <dbReference type="Proteomes" id="UP000245383"/>
    </source>
</evidence>
<organism evidence="1 2">
    <name type="scientific">Smittium simulii</name>
    <dbReference type="NCBI Taxonomy" id="133385"/>
    <lineage>
        <taxon>Eukaryota</taxon>
        <taxon>Fungi</taxon>
        <taxon>Fungi incertae sedis</taxon>
        <taxon>Zoopagomycota</taxon>
        <taxon>Kickxellomycotina</taxon>
        <taxon>Harpellomycetes</taxon>
        <taxon>Harpellales</taxon>
        <taxon>Legeriomycetaceae</taxon>
        <taxon>Smittium</taxon>
    </lineage>
</organism>
<name>A0A2T9YR71_9FUNG</name>
<gene>
    <name evidence="1" type="ORF">BB561_002210</name>
</gene>